<evidence type="ECO:0000313" key="3">
    <source>
        <dbReference type="Proteomes" id="UP000018872"/>
    </source>
</evidence>
<feature type="signal peptide" evidence="1">
    <location>
        <begin position="1"/>
        <end position="22"/>
    </location>
</feature>
<evidence type="ECO:0000313" key="2">
    <source>
        <dbReference type="EMBL" id="ETK04856.1"/>
    </source>
</evidence>
<feature type="chain" id="PRO_5004813509" evidence="1">
    <location>
        <begin position="23"/>
        <end position="192"/>
    </location>
</feature>
<name>W2CED6_9BACT</name>
<proteinExistence type="predicted"/>
<sequence length="192" mass="20988">MAMKRTFLLLCCVVATAISSHAQRLLPRQTGVEITAGVPVIQNEKLIQPETFTANISFTRYLKAENYTFLSALYERQNLPYGKSNVPLSDALLLAGYMHPLLSDGGKNAFVYAGCSALAGYEELNRGESVLPDGAELLDRSRIVGGGGLHLRVELFLSDHLLFVFGGRGLFLFGADVYLFRPAISAGFRINL</sequence>
<reference evidence="2 3" key="1">
    <citation type="submission" date="2013-11" db="EMBL/GenBank/DDBJ databases">
        <title>Single cell genomics of uncultured Tannerella BU063 (oral taxon 286).</title>
        <authorList>
            <person name="Beall C.J."/>
            <person name="Campbell A.G."/>
            <person name="Griffen A.L."/>
            <person name="Podar M."/>
            <person name="Leys E.J."/>
        </authorList>
    </citation>
    <scope>NUCLEOTIDE SEQUENCE [LARGE SCALE GENOMIC DNA]</scope>
    <source>
        <strain evidence="2">Cell 5</strain>
    </source>
</reference>
<comment type="caution">
    <text evidence="2">The sequence shown here is derived from an EMBL/GenBank/DDBJ whole genome shotgun (WGS) entry which is preliminary data.</text>
</comment>
<evidence type="ECO:0000256" key="1">
    <source>
        <dbReference type="SAM" id="SignalP"/>
    </source>
</evidence>
<dbReference type="Pfam" id="PF10626">
    <property type="entry name" value="TraO"/>
    <property type="match status" value="1"/>
</dbReference>
<keyword evidence="1" id="KW-0732">Signal</keyword>
<dbReference type="InterPro" id="IPR018899">
    <property type="entry name" value="Conjug_transposon_Tra0"/>
</dbReference>
<dbReference type="EMBL" id="AYYC01000602">
    <property type="protein sequence ID" value="ETK04856.1"/>
    <property type="molecule type" value="Genomic_DNA"/>
</dbReference>
<dbReference type="Proteomes" id="UP000018872">
    <property type="component" value="Unassembled WGS sequence"/>
</dbReference>
<accession>W2CED6</accession>
<gene>
    <name evidence="2" type="ORF">T229_06665</name>
</gene>
<protein>
    <submittedName>
        <fullName evidence="2">Conjugal transfer protein TraO</fullName>
    </submittedName>
</protein>
<dbReference type="AlphaFoldDB" id="W2CED6"/>
<organism evidence="2 3">
    <name type="scientific">Tannerella sp. oral taxon BU063 isolate Cell 5</name>
    <dbReference type="NCBI Taxonomy" id="1410950"/>
    <lineage>
        <taxon>Bacteria</taxon>
        <taxon>Pseudomonadati</taxon>
        <taxon>Bacteroidota</taxon>
        <taxon>Bacteroidia</taxon>
        <taxon>Bacteroidales</taxon>
        <taxon>Tannerellaceae</taxon>
        <taxon>Tannerella</taxon>
    </lineage>
</organism>
<dbReference type="PATRIC" id="fig|1410950.3.peg.865"/>